<dbReference type="Gene3D" id="2.40.128.640">
    <property type="match status" value="1"/>
</dbReference>
<organism evidence="1 2">
    <name type="scientific">Vibrio olivae</name>
    <dbReference type="NCBI Taxonomy" id="1243002"/>
    <lineage>
        <taxon>Bacteria</taxon>
        <taxon>Pseudomonadati</taxon>
        <taxon>Pseudomonadota</taxon>
        <taxon>Gammaproteobacteria</taxon>
        <taxon>Vibrionales</taxon>
        <taxon>Vibrionaceae</taxon>
        <taxon>Vibrio</taxon>
    </lineage>
</organism>
<protein>
    <submittedName>
        <fullName evidence="1">Copper resistance protein NlpE</fullName>
    </submittedName>
</protein>
<accession>A0ABV5HKG5</accession>
<evidence type="ECO:0000313" key="1">
    <source>
        <dbReference type="EMBL" id="MFB9134718.1"/>
    </source>
</evidence>
<comment type="caution">
    <text evidence="1">The sequence shown here is derived from an EMBL/GenBank/DDBJ whole genome shotgun (WGS) entry which is preliminary data.</text>
</comment>
<dbReference type="RefSeq" id="WP_390190736.1">
    <property type="nucleotide sequence ID" value="NZ_JBHMEP010000001.1"/>
</dbReference>
<dbReference type="EMBL" id="JBHMEP010000001">
    <property type="protein sequence ID" value="MFB9134718.1"/>
    <property type="molecule type" value="Genomic_DNA"/>
</dbReference>
<name>A0ABV5HKG5_9VIBR</name>
<proteinExistence type="predicted"/>
<evidence type="ECO:0000313" key="2">
    <source>
        <dbReference type="Proteomes" id="UP001589645"/>
    </source>
</evidence>
<dbReference type="Pfam" id="PF04170">
    <property type="entry name" value="NlpE"/>
    <property type="match status" value="1"/>
</dbReference>
<keyword evidence="2" id="KW-1185">Reference proteome</keyword>
<dbReference type="Proteomes" id="UP001589645">
    <property type="component" value="Unassembled WGS sequence"/>
</dbReference>
<reference evidence="1 2" key="1">
    <citation type="submission" date="2024-09" db="EMBL/GenBank/DDBJ databases">
        <authorList>
            <person name="Sun Q."/>
            <person name="Mori K."/>
        </authorList>
    </citation>
    <scope>NUCLEOTIDE SEQUENCE [LARGE SCALE GENOMIC DNA]</scope>
    <source>
        <strain evidence="1 2">CECT 8064</strain>
    </source>
</reference>
<gene>
    <name evidence="1" type="ORF">ACFFUV_06975</name>
</gene>
<sequence length="92" mass="9994">MPCADCQGIETTLTLHADSSYTLKQIYQGKDAAATVTQGDINWKSDSNIISLTNLEDAPNRFAITESSVRQLDANGQVIEGSLASTYQLKKQ</sequence>
<dbReference type="InterPro" id="IPR007298">
    <property type="entry name" value="Cu-R_lipoprotein_NlpE"/>
</dbReference>